<proteinExistence type="predicted"/>
<dbReference type="WBParaSite" id="ES5_v2.g9977.t1">
    <property type="protein sequence ID" value="ES5_v2.g9977.t1"/>
    <property type="gene ID" value="ES5_v2.g9977"/>
</dbReference>
<evidence type="ECO:0000313" key="1">
    <source>
        <dbReference type="Proteomes" id="UP000887579"/>
    </source>
</evidence>
<evidence type="ECO:0000313" key="2">
    <source>
        <dbReference type="WBParaSite" id="ES5_v2.g9977.t1"/>
    </source>
</evidence>
<sequence length="250" mass="28391">MKLHIYGILILIATVNPIEANKCSDRGLQVLEKCYAKLFLNQLDFSFPYLAPNFIQELKQEISTSDGVIKRCEQEKVFRDCLKNYADEDVITNCVNIESYLGLSFTRNVTKWAKQYVASFIEIDYICGDGYNSIVYFNDCINSIHSICKNEDLSGCQKDYIKCMKETTEQECGAAAGCFAHKDSTINVCYHETNCSYCEDLDFNNNNFYANLCHDDASFIPPSTTTTPTTTTDNSTINIIVVTRPERHLI</sequence>
<reference evidence="2" key="1">
    <citation type="submission" date="2022-11" db="UniProtKB">
        <authorList>
            <consortium name="WormBaseParasite"/>
        </authorList>
    </citation>
    <scope>IDENTIFICATION</scope>
</reference>
<accession>A0AC34GYD9</accession>
<dbReference type="Proteomes" id="UP000887579">
    <property type="component" value="Unplaced"/>
</dbReference>
<organism evidence="1 2">
    <name type="scientific">Panagrolaimus sp. ES5</name>
    <dbReference type="NCBI Taxonomy" id="591445"/>
    <lineage>
        <taxon>Eukaryota</taxon>
        <taxon>Metazoa</taxon>
        <taxon>Ecdysozoa</taxon>
        <taxon>Nematoda</taxon>
        <taxon>Chromadorea</taxon>
        <taxon>Rhabditida</taxon>
        <taxon>Tylenchina</taxon>
        <taxon>Panagrolaimomorpha</taxon>
        <taxon>Panagrolaimoidea</taxon>
        <taxon>Panagrolaimidae</taxon>
        <taxon>Panagrolaimus</taxon>
    </lineage>
</organism>
<name>A0AC34GYD9_9BILA</name>
<protein>
    <submittedName>
        <fullName evidence="2">Uncharacterized protein</fullName>
    </submittedName>
</protein>